<organism evidence="2 3">
    <name type="scientific">Brassica rapa subsp. trilocularis</name>
    <dbReference type="NCBI Taxonomy" id="1813537"/>
    <lineage>
        <taxon>Eukaryota</taxon>
        <taxon>Viridiplantae</taxon>
        <taxon>Streptophyta</taxon>
        <taxon>Embryophyta</taxon>
        <taxon>Tracheophyta</taxon>
        <taxon>Spermatophyta</taxon>
        <taxon>Magnoliopsida</taxon>
        <taxon>eudicotyledons</taxon>
        <taxon>Gunneridae</taxon>
        <taxon>Pentapetalae</taxon>
        <taxon>rosids</taxon>
        <taxon>malvids</taxon>
        <taxon>Brassicales</taxon>
        <taxon>Brassicaceae</taxon>
        <taxon>Brassiceae</taxon>
        <taxon>Brassica</taxon>
    </lineage>
</organism>
<evidence type="ECO:0000313" key="3">
    <source>
        <dbReference type="Proteomes" id="UP000823674"/>
    </source>
</evidence>
<evidence type="ECO:0000256" key="1">
    <source>
        <dbReference type="SAM" id="MobiDB-lite"/>
    </source>
</evidence>
<comment type="caution">
    <text evidence="2">The sequence shown here is derived from an EMBL/GenBank/DDBJ whole genome shotgun (WGS) entry which is preliminary data.</text>
</comment>
<gene>
    <name evidence="2" type="primary">A03p021090.1_BraROA</name>
    <name evidence="2" type="ORF">IGI04_010485</name>
</gene>
<feature type="region of interest" description="Disordered" evidence="1">
    <location>
        <begin position="1"/>
        <end position="29"/>
    </location>
</feature>
<name>A0ABQ7N2M3_BRACM</name>
<keyword evidence="3" id="KW-1185">Reference proteome</keyword>
<evidence type="ECO:0008006" key="4">
    <source>
        <dbReference type="Google" id="ProtNLM"/>
    </source>
</evidence>
<proteinExistence type="predicted"/>
<evidence type="ECO:0000313" key="2">
    <source>
        <dbReference type="EMBL" id="KAG5404366.1"/>
    </source>
</evidence>
<dbReference type="EMBL" id="JADBGQ010000003">
    <property type="protein sequence ID" value="KAG5404366.1"/>
    <property type="molecule type" value="Genomic_DNA"/>
</dbReference>
<reference evidence="2 3" key="1">
    <citation type="submission" date="2021-03" db="EMBL/GenBank/DDBJ databases">
        <authorList>
            <person name="King G.J."/>
            <person name="Bancroft I."/>
            <person name="Baten A."/>
            <person name="Bloomfield J."/>
            <person name="Borpatragohain P."/>
            <person name="He Z."/>
            <person name="Irish N."/>
            <person name="Irwin J."/>
            <person name="Liu K."/>
            <person name="Mauleon R.P."/>
            <person name="Moore J."/>
            <person name="Morris R."/>
            <person name="Ostergaard L."/>
            <person name="Wang B."/>
            <person name="Wells R."/>
        </authorList>
    </citation>
    <scope>NUCLEOTIDE SEQUENCE [LARGE SCALE GENOMIC DNA]</scope>
    <source>
        <strain evidence="2">R-o-18</strain>
        <tissue evidence="2">Leaf</tissue>
    </source>
</reference>
<accession>A0ABQ7N2M3</accession>
<dbReference type="Proteomes" id="UP000823674">
    <property type="component" value="Chromosome A03"/>
</dbReference>
<feature type="compositionally biased region" description="Basic and acidic residues" evidence="1">
    <location>
        <begin position="12"/>
        <end position="28"/>
    </location>
</feature>
<protein>
    <recommendedName>
        <fullName evidence="4">F-box associated domain-containing protein</fullName>
    </recommendedName>
</protein>
<sequence>MGQARINRSNKPKPEANRSAKDATENHQRPRRFAWNPRVILAFDIITQEFREVPFPDEGYPNSVVGSLNGRLCVFNTSYDLRDDIWVMNEHGVASSWTTIRISLLYRLMKPVCSTKNSEEVLLALDKYMVLYNFETHAWRTLELHGVDLTQGFDVNTYVESLVSPNSYDNNTHEGVEREKEKLRDFRPTARFSEPPSVRLWSFGDAPLYGGRPTYFSEGVAFSTPSSPALGTGRRWLFQHRHRQLLLPGSGGFRSIAGAIYAFGGFEYLEGLVEWFSSGFDFAVDGGR</sequence>